<comment type="similarity">
    <text evidence="2">Belongs to the prominin family.</text>
</comment>
<keyword evidence="3 8" id="KW-0812">Transmembrane</keyword>
<comment type="subcellular location">
    <subcellularLocation>
        <location evidence="1">Membrane</location>
        <topology evidence="1">Multi-pass membrane protein</topology>
    </subcellularLocation>
</comment>
<evidence type="ECO:0000256" key="2">
    <source>
        <dbReference type="ARBA" id="ARBA00006058"/>
    </source>
</evidence>
<evidence type="ECO:0000256" key="6">
    <source>
        <dbReference type="ARBA" id="ARBA00023136"/>
    </source>
</evidence>
<dbReference type="GeneID" id="108007101"/>
<dbReference type="GO" id="GO:0016020">
    <property type="term" value="C:membrane"/>
    <property type="evidence" value="ECO:0007669"/>
    <property type="project" value="UniProtKB-SubCell"/>
</dbReference>
<evidence type="ECO:0000313" key="9">
    <source>
        <dbReference type="Proteomes" id="UP001652628"/>
    </source>
</evidence>
<dbReference type="AlphaFoldDB" id="A0AB40A6A2"/>
<keyword evidence="5 8" id="KW-1133">Transmembrane helix</keyword>
<dbReference type="InterPro" id="IPR008795">
    <property type="entry name" value="Prominin"/>
</dbReference>
<gene>
    <name evidence="10" type="primary">LOC108007101</name>
</gene>
<evidence type="ECO:0000256" key="7">
    <source>
        <dbReference type="ARBA" id="ARBA00023180"/>
    </source>
</evidence>
<evidence type="ECO:0000256" key="5">
    <source>
        <dbReference type="ARBA" id="ARBA00022989"/>
    </source>
</evidence>
<feature type="transmembrane region" description="Helical" evidence="8">
    <location>
        <begin position="66"/>
        <end position="90"/>
    </location>
</feature>
<keyword evidence="4" id="KW-0732">Signal</keyword>
<organism evidence="9 10">
    <name type="scientific">Drosophila suzukii</name>
    <name type="common">Spotted-wing drosophila fruit fly</name>
    <dbReference type="NCBI Taxonomy" id="28584"/>
    <lineage>
        <taxon>Eukaryota</taxon>
        <taxon>Metazoa</taxon>
        <taxon>Ecdysozoa</taxon>
        <taxon>Arthropoda</taxon>
        <taxon>Hexapoda</taxon>
        <taxon>Insecta</taxon>
        <taxon>Pterygota</taxon>
        <taxon>Neoptera</taxon>
        <taxon>Endopterygota</taxon>
        <taxon>Diptera</taxon>
        <taxon>Brachycera</taxon>
        <taxon>Muscomorpha</taxon>
        <taxon>Ephydroidea</taxon>
        <taxon>Drosophilidae</taxon>
        <taxon>Drosophila</taxon>
        <taxon>Sophophora</taxon>
    </lineage>
</organism>
<dbReference type="PANTHER" id="PTHR22730:SF1">
    <property type="entry name" value="PROMININ-LIKE PROTEIN"/>
    <property type="match status" value="1"/>
</dbReference>
<evidence type="ECO:0000256" key="3">
    <source>
        <dbReference type="ARBA" id="ARBA00022692"/>
    </source>
</evidence>
<reference evidence="10" key="1">
    <citation type="submission" date="2025-08" db="UniProtKB">
        <authorList>
            <consortium name="RefSeq"/>
        </authorList>
    </citation>
    <scope>IDENTIFICATION</scope>
</reference>
<feature type="transmembrane region" description="Helical" evidence="8">
    <location>
        <begin position="423"/>
        <end position="449"/>
    </location>
</feature>
<keyword evidence="7" id="KW-0325">Glycoprotein</keyword>
<evidence type="ECO:0000256" key="4">
    <source>
        <dbReference type="ARBA" id="ARBA00022729"/>
    </source>
</evidence>
<protein>
    <submittedName>
        <fullName evidence="10">Prominin-like protein isoform X1</fullName>
    </submittedName>
</protein>
<dbReference type="Pfam" id="PF05478">
    <property type="entry name" value="Prominin"/>
    <property type="match status" value="1"/>
</dbReference>
<evidence type="ECO:0000256" key="1">
    <source>
        <dbReference type="ARBA" id="ARBA00004141"/>
    </source>
</evidence>
<dbReference type="PANTHER" id="PTHR22730">
    <property type="entry name" value="PROMININ PROM PROTEIN"/>
    <property type="match status" value="1"/>
</dbReference>
<dbReference type="SUPFAM" id="SSF51445">
    <property type="entry name" value="(Trans)glycosidases"/>
    <property type="match status" value="1"/>
</dbReference>
<feature type="transmembrane region" description="Helical" evidence="8">
    <location>
        <begin position="102"/>
        <end position="128"/>
    </location>
</feature>
<dbReference type="RefSeq" id="XP_036672141.3">
    <property type="nucleotide sequence ID" value="XM_036816246.3"/>
</dbReference>
<keyword evidence="9" id="KW-1185">Reference proteome</keyword>
<feature type="transmembrane region" description="Helical" evidence="8">
    <location>
        <begin position="390"/>
        <end position="416"/>
    </location>
</feature>
<dbReference type="Proteomes" id="UP001652628">
    <property type="component" value="Chromosome 3"/>
</dbReference>
<sequence>MINTTDTYRDSLGPITYVPHLVAGSVVSDSKEVPKGYITKDGNDIGYKVVKDDWAEYLATQQGLKILIPILFLLFLLVPILGLIYACCCARCKKDQKSSKNIRYCCGILLAILALLMLLFLIFAILAATQLNKNLKSLKKPECVPSNFSKSSEEYIFQNSSDHMHQLYVVNYNQLQNWTEDAIADEPNVTESYIHWEVHAKEIEMLSDVLKNMTRVRPLMISFDKELGKAGQLATKYRKSLQAIKRDLTNYVTVHCKQKECSDFYRDQQIKKLDMGCLQYDRLPKTKPLIKSVQDALVSKFITYQQKTAQQLRQISQAIKDHMSDILNTIKNSLEKGAKEIQKRYEASLKVLQGVVEEIKKDQNAVVMEKHRSRSTPALRALRRKLGSSWYGTTIGIILLLMLVPILLIISLLVALSSPKVASWLLCITLIAIFILFSVGIFLLLFYLVHGALTYQAFCSRKPSQPLINRYINPNDYLPENEILSRSLPMLRTLDILHSCVRNESLYNILGLKEIYNLDGLRDDMMKHVRESLEKMENASLPHNLQYIHANATIVAQELLRGNLTKYDSKLFKRQICPQFLPEPRPGPLLVLTGKMIKLSKIVKTGAMLRNMTVYLASVEQYLDRPLAKMVPRLLQMLKQLDVLLTGGYDTFAKYLKHLLAKIEQGDQFLRYDAKKVTDEVARNISDFVESSLDVYVGMVDEATKGEMGSCEPLTREDDQAKAEYTDLCNRIVKPMNAIWFWLFLFSLLLLPAICCTHFLRCRLKSLRNFSEATLVSLGGGNFVAPGVLPLSLPQCECYKYLPDTAETNVDYLEDRDQVKRKE</sequence>
<name>A0AB40A6A2_DROSZ</name>
<feature type="transmembrane region" description="Helical" evidence="8">
    <location>
        <begin position="739"/>
        <end position="760"/>
    </location>
</feature>
<proteinExistence type="inferred from homology"/>
<keyword evidence="6 8" id="KW-0472">Membrane</keyword>
<accession>A0AB40A6A2</accession>
<dbReference type="InterPro" id="IPR017853">
    <property type="entry name" value="GH"/>
</dbReference>
<evidence type="ECO:0000313" key="10">
    <source>
        <dbReference type="RefSeq" id="XP_036672141.3"/>
    </source>
</evidence>
<evidence type="ECO:0000256" key="8">
    <source>
        <dbReference type="SAM" id="Phobius"/>
    </source>
</evidence>